<evidence type="ECO:0000256" key="14">
    <source>
        <dbReference type="SAM" id="SignalP"/>
    </source>
</evidence>
<evidence type="ECO:0000313" key="17">
    <source>
        <dbReference type="Proteomes" id="UP000290288"/>
    </source>
</evidence>
<evidence type="ECO:0000256" key="1">
    <source>
        <dbReference type="ARBA" id="ARBA00001973"/>
    </source>
</evidence>
<dbReference type="GO" id="GO:0004497">
    <property type="term" value="F:monooxygenase activity"/>
    <property type="evidence" value="ECO:0007669"/>
    <property type="project" value="UniProtKB-KW"/>
</dbReference>
<dbReference type="EC" id="1.14.99.56" evidence="12"/>
<dbReference type="Gene3D" id="2.70.50.70">
    <property type="match status" value="1"/>
</dbReference>
<dbReference type="AlphaFoldDB" id="A0A4Q2DKP8"/>
<evidence type="ECO:0000256" key="11">
    <source>
        <dbReference type="ARBA" id="ARBA00045077"/>
    </source>
</evidence>
<evidence type="ECO:0000256" key="3">
    <source>
        <dbReference type="ARBA" id="ARBA00023001"/>
    </source>
</evidence>
<dbReference type="GO" id="GO:0046872">
    <property type="term" value="F:metal ion binding"/>
    <property type="evidence" value="ECO:0007669"/>
    <property type="project" value="UniProtKB-KW"/>
</dbReference>
<keyword evidence="7" id="KW-1015">Disulfide bond</keyword>
<dbReference type="Proteomes" id="UP000290288">
    <property type="component" value="Unassembled WGS sequence"/>
</dbReference>
<evidence type="ECO:0000256" key="12">
    <source>
        <dbReference type="ARBA" id="ARBA00047174"/>
    </source>
</evidence>
<dbReference type="Pfam" id="PF03443">
    <property type="entry name" value="AA9"/>
    <property type="match status" value="1"/>
</dbReference>
<accession>A0A4Q2DKP8</accession>
<dbReference type="InterPro" id="IPR005103">
    <property type="entry name" value="AA9_LPMO"/>
</dbReference>
<feature type="region of interest" description="Disordered" evidence="13">
    <location>
        <begin position="254"/>
        <end position="317"/>
    </location>
</feature>
<evidence type="ECO:0000256" key="6">
    <source>
        <dbReference type="ARBA" id="ARBA00023033"/>
    </source>
</evidence>
<dbReference type="PANTHER" id="PTHR33353">
    <property type="entry name" value="PUTATIVE (AFU_ORTHOLOGUE AFUA_1G12560)-RELATED"/>
    <property type="match status" value="1"/>
</dbReference>
<keyword evidence="3" id="KW-0136">Cellulose degradation</keyword>
<keyword evidence="17" id="KW-1185">Reference proteome</keyword>
<organism evidence="16 17">
    <name type="scientific">Candolleomyces aberdarensis</name>
    <dbReference type="NCBI Taxonomy" id="2316362"/>
    <lineage>
        <taxon>Eukaryota</taxon>
        <taxon>Fungi</taxon>
        <taxon>Dikarya</taxon>
        <taxon>Basidiomycota</taxon>
        <taxon>Agaricomycotina</taxon>
        <taxon>Agaricomycetes</taxon>
        <taxon>Agaricomycetidae</taxon>
        <taxon>Agaricales</taxon>
        <taxon>Agaricineae</taxon>
        <taxon>Psathyrellaceae</taxon>
        <taxon>Candolleomyces</taxon>
    </lineage>
</organism>
<feature type="domain" description="Auxiliary Activity family 9 catalytic" evidence="15">
    <location>
        <begin position="28"/>
        <end position="232"/>
    </location>
</feature>
<evidence type="ECO:0000256" key="10">
    <source>
        <dbReference type="ARBA" id="ARBA00044502"/>
    </source>
</evidence>
<dbReference type="CDD" id="cd21175">
    <property type="entry name" value="LPMO_AA9"/>
    <property type="match status" value="1"/>
</dbReference>
<keyword evidence="2" id="KW-0479">Metal-binding</keyword>
<name>A0A4Q2DKP8_9AGAR</name>
<protein>
    <recommendedName>
        <fullName evidence="12">lytic cellulose monooxygenase (C4-dehydrogenating)</fullName>
        <ecNumber evidence="12">1.14.99.56</ecNumber>
    </recommendedName>
</protein>
<proteinExistence type="inferred from homology"/>
<comment type="catalytic activity">
    <reaction evidence="11">
        <text>[(1-&gt;4)-beta-D-glucosyl]n+m + reduced acceptor + O2 = 4-dehydro-beta-D-glucosyl-[(1-&gt;4)-beta-D-glucosyl]n-1 + [(1-&gt;4)-beta-D-glucosyl]m + acceptor + H2O.</text>
        <dbReference type="EC" id="1.14.99.56"/>
    </reaction>
</comment>
<feature type="signal peptide" evidence="14">
    <location>
        <begin position="1"/>
        <end position="27"/>
    </location>
</feature>
<evidence type="ECO:0000256" key="4">
    <source>
        <dbReference type="ARBA" id="ARBA00023002"/>
    </source>
</evidence>
<dbReference type="InterPro" id="IPR049892">
    <property type="entry name" value="AA9"/>
</dbReference>
<comment type="cofactor">
    <cofactor evidence="1">
        <name>Cu(2+)</name>
        <dbReference type="ChEBI" id="CHEBI:29036"/>
    </cofactor>
</comment>
<evidence type="ECO:0000256" key="5">
    <source>
        <dbReference type="ARBA" id="ARBA00023008"/>
    </source>
</evidence>
<dbReference type="GO" id="GO:0030245">
    <property type="term" value="P:cellulose catabolic process"/>
    <property type="evidence" value="ECO:0007669"/>
    <property type="project" value="UniProtKB-KW"/>
</dbReference>
<keyword evidence="14" id="KW-0732">Signal</keyword>
<evidence type="ECO:0000313" key="16">
    <source>
        <dbReference type="EMBL" id="RXW19454.1"/>
    </source>
</evidence>
<sequence length="394" mass="41096">MSSSSLHILSLFLLLTSLLALPHQTFAHGYIASVSIDGKSYKGNLPAESNTRHPSVVRQIRNTQPVKGVGNRDLACGSGATPASLIADAMPGNQVRFDWKGAGSTSWPHNAGPILTYMASCGSVSCDKFDASTARWFKIAELGKKSNGQWHMVDVQAGQPVTVTIPSTLAPGHYLIRQELIALHIAMTLGGVEFYASCTQVRVGGTQTGRPAESDLVSFPGAYGERDPGLYVPGIYEPGFQYVIPGPRVARIANGGSGGSAPPAPTSAKESSTPVAAPSPTKAAPPTDDAKPTKAPASSPLPSPAVKPSAPASPPAAVPTTAAALVPESRLTAPVKVCQKSRRLRAKTWASRTVKPVTTFSISLGGVATPTAAVVKRSRHHARHFVRSGLRGSH</sequence>
<evidence type="ECO:0000256" key="2">
    <source>
        <dbReference type="ARBA" id="ARBA00022723"/>
    </source>
</evidence>
<evidence type="ECO:0000256" key="7">
    <source>
        <dbReference type="ARBA" id="ARBA00023157"/>
    </source>
</evidence>
<evidence type="ECO:0000256" key="8">
    <source>
        <dbReference type="ARBA" id="ARBA00023277"/>
    </source>
</evidence>
<comment type="similarity">
    <text evidence="10">Belongs to the polysaccharide monooxygenase AA9 family.</text>
</comment>
<evidence type="ECO:0000259" key="15">
    <source>
        <dbReference type="Pfam" id="PF03443"/>
    </source>
</evidence>
<dbReference type="OrthoDB" id="4849160at2759"/>
<keyword evidence="4" id="KW-0560">Oxidoreductase</keyword>
<evidence type="ECO:0000256" key="9">
    <source>
        <dbReference type="ARBA" id="ARBA00023326"/>
    </source>
</evidence>
<evidence type="ECO:0000256" key="13">
    <source>
        <dbReference type="SAM" id="MobiDB-lite"/>
    </source>
</evidence>
<feature type="compositionally biased region" description="Pro residues" evidence="13">
    <location>
        <begin position="299"/>
        <end position="317"/>
    </location>
</feature>
<feature type="chain" id="PRO_5020833205" description="lytic cellulose monooxygenase (C4-dehydrogenating)" evidence="14">
    <location>
        <begin position="28"/>
        <end position="394"/>
    </location>
</feature>
<comment type="caution">
    <text evidence="16">The sequence shown here is derived from an EMBL/GenBank/DDBJ whole genome shotgun (WGS) entry which is preliminary data.</text>
</comment>
<gene>
    <name evidence="16" type="ORF">EST38_g6409</name>
</gene>
<reference evidence="16 17" key="1">
    <citation type="submission" date="2019-01" db="EMBL/GenBank/DDBJ databases">
        <title>Draft genome sequence of Psathyrella aberdarensis IHI B618.</title>
        <authorList>
            <person name="Buettner E."/>
            <person name="Kellner H."/>
        </authorList>
    </citation>
    <scope>NUCLEOTIDE SEQUENCE [LARGE SCALE GENOMIC DNA]</scope>
    <source>
        <strain evidence="16 17">IHI B618</strain>
    </source>
</reference>
<keyword evidence="5" id="KW-0186">Copper</keyword>
<dbReference type="PANTHER" id="PTHR33353:SF6">
    <property type="entry name" value="ENDOGLUCANASE IV"/>
    <property type="match status" value="1"/>
</dbReference>
<keyword evidence="9" id="KW-0624">Polysaccharide degradation</keyword>
<keyword evidence="6" id="KW-0503">Monooxygenase</keyword>
<keyword evidence="8" id="KW-0119">Carbohydrate metabolism</keyword>
<dbReference type="EMBL" id="SDEE01000201">
    <property type="protein sequence ID" value="RXW19454.1"/>
    <property type="molecule type" value="Genomic_DNA"/>
</dbReference>
<feature type="compositionally biased region" description="Low complexity" evidence="13">
    <location>
        <begin position="266"/>
        <end position="298"/>
    </location>
</feature>
<dbReference type="STRING" id="2316362.A0A4Q2DKP8"/>